<name>A0A1B6NPX3_9ZZZZ</name>
<comment type="caution">
    <text evidence="1">The sequence shown here is derived from an EMBL/GenBank/DDBJ whole genome shotgun (WGS) entry which is preliminary data.</text>
</comment>
<proteinExistence type="predicted"/>
<reference evidence="1" key="1">
    <citation type="submission" date="2013-11" db="EMBL/GenBank/DDBJ databases">
        <title>Microbial diversity, functional groups and degradation webs in Northern and Southern Mediterranean and Red Sea marine crude oil polluted sites.</title>
        <authorList>
            <person name="Daffonchio D."/>
            <person name="Mapelli F."/>
            <person name="Ferrer M."/>
            <person name="Richter M."/>
            <person name="Cherif A."/>
            <person name="Malkawi H.I."/>
            <person name="Yakimov M.M."/>
            <person name="Abdel-Fattah Y.R."/>
            <person name="Blaghen M."/>
            <person name="Golyshin P.N."/>
            <person name="Kalogerakis N."/>
            <person name="Boon N."/>
            <person name="Magagnini M."/>
            <person name="Fava F."/>
        </authorList>
    </citation>
    <scope>NUCLEOTIDE SEQUENCE</scope>
</reference>
<sequence length="37" mass="3984">MLSGFISPCLIPMDLHASKDSISCCCHLSKSDLLIGF</sequence>
<organism evidence="1">
    <name type="scientific">marine sediment metagenome</name>
    <dbReference type="NCBI Taxonomy" id="412755"/>
    <lineage>
        <taxon>unclassified sequences</taxon>
        <taxon>metagenomes</taxon>
        <taxon>ecological metagenomes</taxon>
    </lineage>
</organism>
<gene>
    <name evidence="1" type="ORF">MGSAQ_003025</name>
</gene>
<accession>A0A1B6NPX3</accession>
<evidence type="ECO:0000313" key="1">
    <source>
        <dbReference type="EMBL" id="KTF05476.1"/>
    </source>
</evidence>
<dbReference type="AlphaFoldDB" id="A0A1B6NPX3"/>
<dbReference type="EMBL" id="AYSL01001762">
    <property type="protein sequence ID" value="KTF05476.1"/>
    <property type="molecule type" value="Genomic_DNA"/>
</dbReference>
<protein>
    <submittedName>
        <fullName evidence="1">Uncharacterized protein</fullName>
    </submittedName>
</protein>